<sequence>MSEKPLYSLHKLKEIDDSEDFISQVIQIFLETVPANTEAMKKACDAQDWDQVYFYAHKIKANVNLLDITSIIDDVKEVEINARGRMALESIKDKVFGISVVIQKVADVLKDSFT</sequence>
<dbReference type="AlphaFoldDB" id="A0A931GSW5"/>
<dbReference type="InterPro" id="IPR008207">
    <property type="entry name" value="Sig_transdc_His_kin_Hpt_dom"/>
</dbReference>
<reference evidence="3" key="1">
    <citation type="submission" date="2020-11" db="EMBL/GenBank/DDBJ databases">
        <title>Bacterial whole genome sequence for Panacibacter sp. DH6.</title>
        <authorList>
            <person name="Le V."/>
            <person name="Ko S."/>
            <person name="Ahn C.-Y."/>
            <person name="Oh H.-M."/>
        </authorList>
    </citation>
    <scope>NUCLEOTIDE SEQUENCE</scope>
    <source>
        <strain evidence="3">DH6</strain>
    </source>
</reference>
<dbReference type="SUPFAM" id="SSF47226">
    <property type="entry name" value="Histidine-containing phosphotransfer domain, HPT domain"/>
    <property type="match status" value="1"/>
</dbReference>
<dbReference type="PROSITE" id="PS50894">
    <property type="entry name" value="HPT"/>
    <property type="match status" value="1"/>
</dbReference>
<accession>A0A931GSW5</accession>
<evidence type="ECO:0000256" key="1">
    <source>
        <dbReference type="PROSITE-ProRule" id="PRU00110"/>
    </source>
</evidence>
<keyword evidence="1" id="KW-0597">Phosphoprotein</keyword>
<gene>
    <name evidence="3" type="ORF">I5907_01405</name>
</gene>
<comment type="caution">
    <text evidence="3">The sequence shown here is derived from an EMBL/GenBank/DDBJ whole genome shotgun (WGS) entry which is preliminary data.</text>
</comment>
<dbReference type="GO" id="GO:0000160">
    <property type="term" value="P:phosphorelay signal transduction system"/>
    <property type="evidence" value="ECO:0007669"/>
    <property type="project" value="InterPro"/>
</dbReference>
<dbReference type="InterPro" id="IPR036641">
    <property type="entry name" value="HPT_dom_sf"/>
</dbReference>
<feature type="modified residue" description="Phosphohistidine" evidence="1">
    <location>
        <position position="57"/>
    </location>
</feature>
<evidence type="ECO:0000259" key="2">
    <source>
        <dbReference type="PROSITE" id="PS50894"/>
    </source>
</evidence>
<proteinExistence type="predicted"/>
<organism evidence="3 4">
    <name type="scientific">Panacibacter microcysteis</name>
    <dbReference type="NCBI Taxonomy" id="2793269"/>
    <lineage>
        <taxon>Bacteria</taxon>
        <taxon>Pseudomonadati</taxon>
        <taxon>Bacteroidota</taxon>
        <taxon>Chitinophagia</taxon>
        <taxon>Chitinophagales</taxon>
        <taxon>Chitinophagaceae</taxon>
        <taxon>Panacibacter</taxon>
    </lineage>
</organism>
<dbReference type="Pfam" id="PF01627">
    <property type="entry name" value="Hpt"/>
    <property type="match status" value="1"/>
</dbReference>
<dbReference type="RefSeq" id="WP_196988964.1">
    <property type="nucleotide sequence ID" value="NZ_JADWYR010000001.1"/>
</dbReference>
<dbReference type="GO" id="GO:0004672">
    <property type="term" value="F:protein kinase activity"/>
    <property type="evidence" value="ECO:0007669"/>
    <property type="project" value="UniProtKB-ARBA"/>
</dbReference>
<feature type="domain" description="HPt" evidence="2">
    <location>
        <begin position="18"/>
        <end position="114"/>
    </location>
</feature>
<dbReference type="EMBL" id="JADWYR010000001">
    <property type="protein sequence ID" value="MBG9374876.1"/>
    <property type="molecule type" value="Genomic_DNA"/>
</dbReference>
<evidence type="ECO:0000313" key="3">
    <source>
        <dbReference type="EMBL" id="MBG9374876.1"/>
    </source>
</evidence>
<keyword evidence="4" id="KW-1185">Reference proteome</keyword>
<dbReference type="Gene3D" id="1.20.120.160">
    <property type="entry name" value="HPT domain"/>
    <property type="match status" value="1"/>
</dbReference>
<name>A0A931GSW5_9BACT</name>
<dbReference type="Proteomes" id="UP000628448">
    <property type="component" value="Unassembled WGS sequence"/>
</dbReference>
<protein>
    <submittedName>
        <fullName evidence="3">Hpt domain-containing protein</fullName>
    </submittedName>
</protein>
<evidence type="ECO:0000313" key="4">
    <source>
        <dbReference type="Proteomes" id="UP000628448"/>
    </source>
</evidence>